<reference evidence="1" key="1">
    <citation type="submission" date="2016-10" db="EMBL/GenBank/DDBJ databases">
        <title>Sequence of Gallionella enrichment culture.</title>
        <authorList>
            <person name="Poehlein A."/>
            <person name="Muehling M."/>
            <person name="Daniel R."/>
        </authorList>
    </citation>
    <scope>NUCLEOTIDE SEQUENCE</scope>
</reference>
<sequence>MAAPMPTGMLMKKIHGQDTLSVIQPPSSGPITGATRVVIDHSAIARPASAGG</sequence>
<proteinExistence type="predicted"/>
<evidence type="ECO:0000313" key="1">
    <source>
        <dbReference type="EMBL" id="OIQ72462.1"/>
    </source>
</evidence>
<dbReference type="AlphaFoldDB" id="A0A1J5PLQ0"/>
<organism evidence="1">
    <name type="scientific">mine drainage metagenome</name>
    <dbReference type="NCBI Taxonomy" id="410659"/>
    <lineage>
        <taxon>unclassified sequences</taxon>
        <taxon>metagenomes</taxon>
        <taxon>ecological metagenomes</taxon>
    </lineage>
</organism>
<accession>A0A1J5PLQ0</accession>
<gene>
    <name evidence="1" type="ORF">GALL_459140</name>
</gene>
<name>A0A1J5PLQ0_9ZZZZ</name>
<comment type="caution">
    <text evidence="1">The sequence shown here is derived from an EMBL/GenBank/DDBJ whole genome shotgun (WGS) entry which is preliminary data.</text>
</comment>
<protein>
    <submittedName>
        <fullName evidence="1">Uncharacterized protein</fullName>
    </submittedName>
</protein>
<dbReference type="EMBL" id="MLJW01003262">
    <property type="protein sequence ID" value="OIQ72462.1"/>
    <property type="molecule type" value="Genomic_DNA"/>
</dbReference>